<evidence type="ECO:0000256" key="3">
    <source>
        <dbReference type="ARBA" id="ARBA00022630"/>
    </source>
</evidence>
<comment type="similarity">
    <text evidence="2">Belongs to the oxygen-dependent FAD-linked oxidoreductase family.</text>
</comment>
<dbReference type="InterPro" id="IPR006094">
    <property type="entry name" value="Oxid_FAD_bind_N"/>
</dbReference>
<organism evidence="7 8">
    <name type="scientific">Nocardia terrae</name>
    <dbReference type="NCBI Taxonomy" id="2675851"/>
    <lineage>
        <taxon>Bacteria</taxon>
        <taxon>Bacillati</taxon>
        <taxon>Actinomycetota</taxon>
        <taxon>Actinomycetes</taxon>
        <taxon>Mycobacteriales</taxon>
        <taxon>Nocardiaceae</taxon>
        <taxon>Nocardia</taxon>
    </lineage>
</organism>
<accession>A0A7K1UNB2</accession>
<dbReference type="InterPro" id="IPR050416">
    <property type="entry name" value="FAD-linked_Oxidoreductase"/>
</dbReference>
<keyword evidence="8" id="KW-1185">Reference proteome</keyword>
<dbReference type="PANTHER" id="PTHR42973:SF39">
    <property type="entry name" value="FAD-BINDING PCMH-TYPE DOMAIN-CONTAINING PROTEIN"/>
    <property type="match status" value="1"/>
</dbReference>
<dbReference type="Gene3D" id="3.40.462.20">
    <property type="match status" value="1"/>
</dbReference>
<dbReference type="InterPro" id="IPR016167">
    <property type="entry name" value="FAD-bd_PCMH_sub1"/>
</dbReference>
<evidence type="ECO:0000259" key="6">
    <source>
        <dbReference type="PROSITE" id="PS51387"/>
    </source>
</evidence>
<protein>
    <submittedName>
        <fullName evidence="7">FAD-binding protein</fullName>
    </submittedName>
</protein>
<comment type="caution">
    <text evidence="7">The sequence shown here is derived from an EMBL/GenBank/DDBJ whole genome shotgun (WGS) entry which is preliminary data.</text>
</comment>
<keyword evidence="4" id="KW-0274">FAD</keyword>
<feature type="domain" description="FAD-binding PCMH-type" evidence="6">
    <location>
        <begin position="40"/>
        <end position="209"/>
    </location>
</feature>
<evidence type="ECO:0000256" key="2">
    <source>
        <dbReference type="ARBA" id="ARBA00005466"/>
    </source>
</evidence>
<dbReference type="GO" id="GO:0016491">
    <property type="term" value="F:oxidoreductase activity"/>
    <property type="evidence" value="ECO:0007669"/>
    <property type="project" value="UniProtKB-KW"/>
</dbReference>
<name>A0A7K1UNB2_9NOCA</name>
<dbReference type="InterPro" id="IPR016166">
    <property type="entry name" value="FAD-bd_PCMH"/>
</dbReference>
<dbReference type="Gene3D" id="3.30.43.10">
    <property type="entry name" value="Uridine Diphospho-n-acetylenolpyruvylglucosamine Reductase, domain 2"/>
    <property type="match status" value="1"/>
</dbReference>
<dbReference type="Proteomes" id="UP000466794">
    <property type="component" value="Unassembled WGS sequence"/>
</dbReference>
<dbReference type="InterPro" id="IPR036318">
    <property type="entry name" value="FAD-bd_PCMH-like_sf"/>
</dbReference>
<dbReference type="Pfam" id="PF01565">
    <property type="entry name" value="FAD_binding_4"/>
    <property type="match status" value="1"/>
</dbReference>
<dbReference type="PANTHER" id="PTHR42973">
    <property type="entry name" value="BINDING OXIDOREDUCTASE, PUTATIVE (AFU_ORTHOLOGUE AFUA_1G17690)-RELATED"/>
    <property type="match status" value="1"/>
</dbReference>
<evidence type="ECO:0000256" key="1">
    <source>
        <dbReference type="ARBA" id="ARBA00001974"/>
    </source>
</evidence>
<keyword evidence="3" id="KW-0285">Flavoprotein</keyword>
<reference evidence="7 8" key="1">
    <citation type="submission" date="2019-12" db="EMBL/GenBank/DDBJ databases">
        <title>Nocardia sp. nov. ET3-3 isolated from soil.</title>
        <authorList>
            <person name="Kanchanasin P."/>
            <person name="Tanasupawat S."/>
            <person name="Yuki M."/>
            <person name="Kudo T."/>
        </authorList>
    </citation>
    <scope>NUCLEOTIDE SEQUENCE [LARGE SCALE GENOMIC DNA]</scope>
    <source>
        <strain evidence="7 8">ET3-3</strain>
    </source>
</reference>
<sequence>MGSSGEVLERLRSALGSKVNFPGTVGYQGALATVFLTEAARRRPVCVVAPRTVEDVATVLRIAAAARVRVTVRGGGLSSGCVADNAVLLDLSRHLNTVRVDGERVIAGGGATMGGLARALAPVNRTVPVGVTGLAGMGMATRGGIGYLTRSLGLTLDHLVEVELVVATGDVVRLSDGSRGEDAELWWAVRGGAPFVGVVTSAVFRTHAVCPVRVDRAVLRPAALAAYFRIAPELPRHTSMSAVLGYSDLAPGEPVLFVYTVCASRDDRAIGRARAAATAVAVSGGTAPLYRSEALGRYPDGLPEFAVPGASGAGARDSFFGKAVFTGPTLDAALAEALADRMRAAPTRACRIDFQHTGGALGDVADEATAFWGRTAEWSVPLNAIWDDATNTGVGPEWARDTLRTLAPHTTGVYNVELRPGLPETATETRAAYGGNLTRLRALQHRYDPAGTLGPFRL</sequence>
<keyword evidence="5" id="KW-0560">Oxidoreductase</keyword>
<comment type="cofactor">
    <cofactor evidence="1">
        <name>FAD</name>
        <dbReference type="ChEBI" id="CHEBI:57692"/>
    </cofactor>
</comment>
<proteinExistence type="inferred from homology"/>
<dbReference type="EMBL" id="WRPP01000001">
    <property type="protein sequence ID" value="MVU75826.1"/>
    <property type="molecule type" value="Genomic_DNA"/>
</dbReference>
<evidence type="ECO:0000256" key="5">
    <source>
        <dbReference type="ARBA" id="ARBA00023002"/>
    </source>
</evidence>
<dbReference type="Gene3D" id="3.30.465.10">
    <property type="match status" value="1"/>
</dbReference>
<evidence type="ECO:0000313" key="8">
    <source>
        <dbReference type="Proteomes" id="UP000466794"/>
    </source>
</evidence>
<dbReference type="PROSITE" id="PS51387">
    <property type="entry name" value="FAD_PCMH"/>
    <property type="match status" value="1"/>
</dbReference>
<dbReference type="GO" id="GO:0071949">
    <property type="term" value="F:FAD binding"/>
    <property type="evidence" value="ECO:0007669"/>
    <property type="project" value="InterPro"/>
</dbReference>
<gene>
    <name evidence="7" type="ORF">GPX89_01030</name>
</gene>
<dbReference type="InterPro" id="IPR016169">
    <property type="entry name" value="FAD-bd_PCMH_sub2"/>
</dbReference>
<dbReference type="SUPFAM" id="SSF56176">
    <property type="entry name" value="FAD-binding/transporter-associated domain-like"/>
    <property type="match status" value="1"/>
</dbReference>
<dbReference type="AlphaFoldDB" id="A0A7K1UNB2"/>
<evidence type="ECO:0000313" key="7">
    <source>
        <dbReference type="EMBL" id="MVU75826.1"/>
    </source>
</evidence>
<evidence type="ECO:0000256" key="4">
    <source>
        <dbReference type="ARBA" id="ARBA00022827"/>
    </source>
</evidence>